<dbReference type="NCBIfam" id="TIGR00005">
    <property type="entry name" value="rluA_subfam"/>
    <property type="match status" value="1"/>
</dbReference>
<evidence type="ECO:0000256" key="4">
    <source>
        <dbReference type="PROSITE-ProRule" id="PRU00182"/>
    </source>
</evidence>
<dbReference type="GO" id="GO:0003723">
    <property type="term" value="F:RNA binding"/>
    <property type="evidence" value="ECO:0007669"/>
    <property type="project" value="UniProtKB-KW"/>
</dbReference>
<dbReference type="SUPFAM" id="SSF55174">
    <property type="entry name" value="Alpha-L RNA-binding motif"/>
    <property type="match status" value="1"/>
</dbReference>
<gene>
    <name evidence="7" type="ORF">COT78_02975</name>
</gene>
<protein>
    <recommendedName>
        <fullName evidence="5">Pseudouridine synthase</fullName>
        <ecNumber evidence="5">5.4.99.-</ecNumber>
    </recommendedName>
</protein>
<dbReference type="AlphaFoldDB" id="A0A2H0W8F4"/>
<evidence type="ECO:0000256" key="3">
    <source>
        <dbReference type="PIRSR" id="PIRSR606225-1"/>
    </source>
</evidence>
<dbReference type="CDD" id="cd00165">
    <property type="entry name" value="S4"/>
    <property type="match status" value="1"/>
</dbReference>
<feature type="active site" evidence="3">
    <location>
        <position position="169"/>
    </location>
</feature>
<sequence length="347" mass="39035">MVRWQTGWGNGNRLNRQTGRKRIVKLKKIKIEVEDTGLRLDQFLLQENPDYSRSYFSDLIKKGSVAVNNEERKPSYRLKTGDTVEYKLTEKTSLGPIKPVNIPLNIIFEDENVLVVNKPAGLVVHPAVGHHNDTLVNALTHSYPQVSKAVYDDENELSVSRPGLVHRLDKDTSGVLIVAKNTKSMIFLANQIQDRKAKKVYLALCAGWPPISSGRLYNNLGRNLKNRKIYTEVGSEKGREAISNYQVKKNHLTSKNERVSLIEFQIETGRTHQIRTQAKMAGFPIIGDQAYSTKESEAVSNHLGVKRQMLHASSLTILLPGAKIAQKFEVAVPSDFEQIIENLIAQN</sequence>
<dbReference type="EMBL" id="PEZW01000018">
    <property type="protein sequence ID" value="PIS07637.1"/>
    <property type="molecule type" value="Genomic_DNA"/>
</dbReference>
<comment type="catalytic activity">
    <reaction evidence="5">
        <text>a uridine in RNA = a pseudouridine in RNA</text>
        <dbReference type="Rhea" id="RHEA:48348"/>
        <dbReference type="Rhea" id="RHEA-COMP:12068"/>
        <dbReference type="Rhea" id="RHEA-COMP:12069"/>
        <dbReference type="ChEBI" id="CHEBI:65314"/>
        <dbReference type="ChEBI" id="CHEBI:65315"/>
    </reaction>
</comment>
<dbReference type="PROSITE" id="PS01129">
    <property type="entry name" value="PSI_RLU"/>
    <property type="match status" value="1"/>
</dbReference>
<dbReference type="Proteomes" id="UP000231382">
    <property type="component" value="Unassembled WGS sequence"/>
</dbReference>
<dbReference type="SUPFAM" id="SSF55120">
    <property type="entry name" value="Pseudouridine synthase"/>
    <property type="match status" value="1"/>
</dbReference>
<dbReference type="EC" id="5.4.99.-" evidence="5"/>
<dbReference type="InterPro" id="IPR006224">
    <property type="entry name" value="PsdUridine_synth_RluA-like_CS"/>
</dbReference>
<dbReference type="PANTHER" id="PTHR21600:SF44">
    <property type="entry name" value="RIBOSOMAL LARGE SUBUNIT PSEUDOURIDINE SYNTHASE D"/>
    <property type="match status" value="1"/>
</dbReference>
<keyword evidence="4" id="KW-0694">RNA-binding</keyword>
<dbReference type="Pfam" id="PF01479">
    <property type="entry name" value="S4"/>
    <property type="match status" value="1"/>
</dbReference>
<keyword evidence="2 5" id="KW-0413">Isomerase</keyword>
<dbReference type="SMART" id="SM00363">
    <property type="entry name" value="S4"/>
    <property type="match status" value="1"/>
</dbReference>
<dbReference type="CDD" id="cd02869">
    <property type="entry name" value="PseudoU_synth_RluA_like"/>
    <property type="match status" value="1"/>
</dbReference>
<dbReference type="GO" id="GO:0000455">
    <property type="term" value="P:enzyme-directed rRNA pseudouridine synthesis"/>
    <property type="evidence" value="ECO:0007669"/>
    <property type="project" value="TreeGrafter"/>
</dbReference>
<comment type="similarity">
    <text evidence="1 5">Belongs to the pseudouridine synthase RluA family.</text>
</comment>
<evidence type="ECO:0000256" key="1">
    <source>
        <dbReference type="ARBA" id="ARBA00010876"/>
    </source>
</evidence>
<dbReference type="InterPro" id="IPR036986">
    <property type="entry name" value="S4_RNA-bd_sf"/>
</dbReference>
<dbReference type="InterPro" id="IPR006145">
    <property type="entry name" value="PsdUridine_synth_RsuA/RluA"/>
</dbReference>
<dbReference type="InterPro" id="IPR006225">
    <property type="entry name" value="PsdUridine_synth_RluC/D"/>
</dbReference>
<name>A0A2H0W8F4_9BACT</name>
<dbReference type="Gene3D" id="3.30.2350.10">
    <property type="entry name" value="Pseudouridine synthase"/>
    <property type="match status" value="1"/>
</dbReference>
<dbReference type="PANTHER" id="PTHR21600">
    <property type="entry name" value="MITOCHONDRIAL RNA PSEUDOURIDINE SYNTHASE"/>
    <property type="match status" value="1"/>
</dbReference>
<reference evidence="8" key="1">
    <citation type="submission" date="2017-09" db="EMBL/GenBank/DDBJ databases">
        <title>Depth-based differentiation of microbial function through sediment-hosted aquifers and enrichment of novel symbionts in the deep terrestrial subsurface.</title>
        <authorList>
            <person name="Probst A.J."/>
            <person name="Ladd B."/>
            <person name="Jarett J.K."/>
            <person name="Geller-Mcgrath D.E."/>
            <person name="Sieber C.M.K."/>
            <person name="Emerson J.B."/>
            <person name="Anantharaman K."/>
            <person name="Thomas B.C."/>
            <person name="Malmstrom R."/>
            <person name="Stieglmeier M."/>
            <person name="Klingl A."/>
            <person name="Woyke T."/>
            <person name="Ryan C.M."/>
            <person name="Banfield J.F."/>
        </authorList>
    </citation>
    <scope>NUCLEOTIDE SEQUENCE [LARGE SCALE GENOMIC DNA]</scope>
</reference>
<dbReference type="GO" id="GO:0120159">
    <property type="term" value="F:rRNA pseudouridine synthase activity"/>
    <property type="evidence" value="ECO:0007669"/>
    <property type="project" value="UniProtKB-ARBA"/>
</dbReference>
<dbReference type="InterPro" id="IPR020103">
    <property type="entry name" value="PsdUridine_synth_cat_dom_sf"/>
</dbReference>
<proteinExistence type="inferred from homology"/>
<evidence type="ECO:0000256" key="5">
    <source>
        <dbReference type="RuleBase" id="RU362028"/>
    </source>
</evidence>
<evidence type="ECO:0000313" key="8">
    <source>
        <dbReference type="Proteomes" id="UP000231382"/>
    </source>
</evidence>
<evidence type="ECO:0000313" key="7">
    <source>
        <dbReference type="EMBL" id="PIS07637.1"/>
    </source>
</evidence>
<evidence type="ECO:0000259" key="6">
    <source>
        <dbReference type="SMART" id="SM00363"/>
    </source>
</evidence>
<accession>A0A2H0W8F4</accession>
<comment type="function">
    <text evidence="5">Responsible for synthesis of pseudouridine from uracil.</text>
</comment>
<dbReference type="Gene3D" id="3.10.290.10">
    <property type="entry name" value="RNA-binding S4 domain"/>
    <property type="match status" value="1"/>
</dbReference>
<feature type="domain" description="RNA-binding S4" evidence="6">
    <location>
        <begin position="38"/>
        <end position="103"/>
    </location>
</feature>
<dbReference type="InterPro" id="IPR002942">
    <property type="entry name" value="S4_RNA-bd"/>
</dbReference>
<evidence type="ECO:0000256" key="2">
    <source>
        <dbReference type="ARBA" id="ARBA00023235"/>
    </source>
</evidence>
<organism evidence="7 8">
    <name type="scientific">Candidatus Berkelbacteria bacterium CG10_big_fil_rev_8_21_14_0_10_43_13</name>
    <dbReference type="NCBI Taxonomy" id="1974514"/>
    <lineage>
        <taxon>Bacteria</taxon>
        <taxon>Candidatus Berkelbacteria</taxon>
    </lineage>
</organism>
<dbReference type="Pfam" id="PF00849">
    <property type="entry name" value="PseudoU_synth_2"/>
    <property type="match status" value="1"/>
</dbReference>
<comment type="caution">
    <text evidence="7">The sequence shown here is derived from an EMBL/GenBank/DDBJ whole genome shotgun (WGS) entry which is preliminary data.</text>
</comment>
<dbReference type="PROSITE" id="PS50889">
    <property type="entry name" value="S4"/>
    <property type="match status" value="1"/>
</dbReference>
<dbReference type="InterPro" id="IPR050188">
    <property type="entry name" value="RluA_PseudoU_synthase"/>
</dbReference>